<evidence type="ECO:0000256" key="8">
    <source>
        <dbReference type="ARBA" id="ARBA00023180"/>
    </source>
</evidence>
<keyword evidence="8" id="KW-0325">Glycoprotein</keyword>
<feature type="transmembrane region" description="Helical" evidence="9">
    <location>
        <begin position="7"/>
        <end position="27"/>
    </location>
</feature>
<reference evidence="11 12" key="1">
    <citation type="submission" date="2023-10" db="EMBL/GenBank/DDBJ databases">
        <title>Chromosome-scale genome assembly provides insights into flower coloration mechanisms of Canna indica.</title>
        <authorList>
            <person name="Li C."/>
        </authorList>
    </citation>
    <scope>NUCLEOTIDE SEQUENCE [LARGE SCALE GENOMIC DNA]</scope>
    <source>
        <tissue evidence="11">Flower</tissue>
    </source>
</reference>
<evidence type="ECO:0000256" key="2">
    <source>
        <dbReference type="ARBA" id="ARBA00022614"/>
    </source>
</evidence>
<evidence type="ECO:0000313" key="12">
    <source>
        <dbReference type="Proteomes" id="UP001327560"/>
    </source>
</evidence>
<dbReference type="AlphaFoldDB" id="A0AAQ3JVJ6"/>
<dbReference type="PANTHER" id="PTHR48063">
    <property type="entry name" value="LRR RECEPTOR-LIKE KINASE"/>
    <property type="match status" value="1"/>
</dbReference>
<keyword evidence="3 9" id="KW-0812">Transmembrane</keyword>
<dbReference type="Gene3D" id="3.80.10.10">
    <property type="entry name" value="Ribonuclease Inhibitor"/>
    <property type="match status" value="3"/>
</dbReference>
<dbReference type="Pfam" id="PF23598">
    <property type="entry name" value="LRR_14"/>
    <property type="match status" value="1"/>
</dbReference>
<sequence>MGGRCSLPLLPILFSMVVVMLGIIELIECSHASTTIFSCHGSERKALMQFKQGLCDPSSKRLSSWVVEQDCCRVTYELGNLSNLHHLDLSYKGALPLHRTLYLEDAGWISELTLLRHLNMHLVNLTKASNLLQALNTLPHIQEIQLSQCELINFDPLPHVNFTSLTTLDLSENDMISSIPKWLFNITTLQHLNLGYNYVLNWTNPTSIGHLTSLRTLHVSQNLFDHGFKPAALSNLCELQSLILSRVSINDELTNLQGVFSDSCLKMSLENLDLSDTNLNGPLPDWLGNMKNLKHLDLNSNSLYGSLPASLGSLLSLQYLDMTDNDLNDTVEEGIFKQMKGLVSLHLGGNSLILSEVHFANLSSLKELDIYNNTLIFNESYYDWIPPFQLEFLDMSFCKILPRPQFPKWLATQRALYELHLANVRINDTLPNWLPSSFYDLDLSNNEIT</sequence>
<keyword evidence="6 9" id="KW-1133">Transmembrane helix</keyword>
<evidence type="ECO:0000313" key="11">
    <source>
        <dbReference type="EMBL" id="WOK97113.1"/>
    </source>
</evidence>
<evidence type="ECO:0000256" key="9">
    <source>
        <dbReference type="SAM" id="Phobius"/>
    </source>
</evidence>
<feature type="domain" description="Disease resistance R13L4/SHOC-2-like LRR" evidence="10">
    <location>
        <begin position="67"/>
        <end position="338"/>
    </location>
</feature>
<keyword evidence="4" id="KW-0732">Signal</keyword>
<accession>A0AAQ3JVJ6</accession>
<dbReference type="InterPro" id="IPR055414">
    <property type="entry name" value="LRR_R13L4/SHOC2-like"/>
</dbReference>
<dbReference type="InterPro" id="IPR032675">
    <property type="entry name" value="LRR_dom_sf"/>
</dbReference>
<evidence type="ECO:0000259" key="10">
    <source>
        <dbReference type="Pfam" id="PF23598"/>
    </source>
</evidence>
<evidence type="ECO:0000256" key="4">
    <source>
        <dbReference type="ARBA" id="ARBA00022729"/>
    </source>
</evidence>
<keyword evidence="2" id="KW-0433">Leucine-rich repeat</keyword>
<dbReference type="EMBL" id="CP136891">
    <property type="protein sequence ID" value="WOK97113.1"/>
    <property type="molecule type" value="Genomic_DNA"/>
</dbReference>
<evidence type="ECO:0000256" key="5">
    <source>
        <dbReference type="ARBA" id="ARBA00022737"/>
    </source>
</evidence>
<gene>
    <name evidence="11" type="ORF">Cni_G05821</name>
</gene>
<dbReference type="SUPFAM" id="SSF52047">
    <property type="entry name" value="RNI-like"/>
    <property type="match status" value="2"/>
</dbReference>
<dbReference type="GO" id="GO:0016020">
    <property type="term" value="C:membrane"/>
    <property type="evidence" value="ECO:0007669"/>
    <property type="project" value="UniProtKB-SubCell"/>
</dbReference>
<organism evidence="11 12">
    <name type="scientific">Canna indica</name>
    <name type="common">Indian-shot</name>
    <dbReference type="NCBI Taxonomy" id="4628"/>
    <lineage>
        <taxon>Eukaryota</taxon>
        <taxon>Viridiplantae</taxon>
        <taxon>Streptophyta</taxon>
        <taxon>Embryophyta</taxon>
        <taxon>Tracheophyta</taxon>
        <taxon>Spermatophyta</taxon>
        <taxon>Magnoliopsida</taxon>
        <taxon>Liliopsida</taxon>
        <taxon>Zingiberales</taxon>
        <taxon>Cannaceae</taxon>
        <taxon>Canna</taxon>
    </lineage>
</organism>
<evidence type="ECO:0000256" key="1">
    <source>
        <dbReference type="ARBA" id="ARBA00004479"/>
    </source>
</evidence>
<dbReference type="InterPro" id="IPR003591">
    <property type="entry name" value="Leu-rich_rpt_typical-subtyp"/>
</dbReference>
<keyword evidence="12" id="KW-1185">Reference proteome</keyword>
<name>A0AAQ3JVJ6_9LILI</name>
<keyword evidence="7 9" id="KW-0472">Membrane</keyword>
<keyword evidence="5" id="KW-0677">Repeat</keyword>
<evidence type="ECO:0000256" key="6">
    <source>
        <dbReference type="ARBA" id="ARBA00022989"/>
    </source>
</evidence>
<dbReference type="InterPro" id="IPR046956">
    <property type="entry name" value="RLP23-like"/>
</dbReference>
<evidence type="ECO:0000256" key="3">
    <source>
        <dbReference type="ARBA" id="ARBA00022692"/>
    </source>
</evidence>
<proteinExistence type="predicted"/>
<comment type="subcellular location">
    <subcellularLocation>
        <location evidence="1">Membrane</location>
        <topology evidence="1">Single-pass type I membrane protein</topology>
    </subcellularLocation>
</comment>
<protein>
    <recommendedName>
        <fullName evidence="10">Disease resistance R13L4/SHOC-2-like LRR domain-containing protein</fullName>
    </recommendedName>
</protein>
<dbReference type="SMART" id="SM00369">
    <property type="entry name" value="LRR_TYP"/>
    <property type="match status" value="4"/>
</dbReference>
<dbReference type="Proteomes" id="UP001327560">
    <property type="component" value="Chromosome 2"/>
</dbReference>
<evidence type="ECO:0000256" key="7">
    <source>
        <dbReference type="ARBA" id="ARBA00023136"/>
    </source>
</evidence>